<dbReference type="AlphaFoldDB" id="A0A448XJX9"/>
<evidence type="ECO:0000256" key="1">
    <source>
        <dbReference type="PROSITE-ProRule" id="PRU00076"/>
    </source>
</evidence>
<accession>A0A448XJX9</accession>
<comment type="caution">
    <text evidence="1">Lacks conserved residue(s) required for the propagation of feature annotation.</text>
</comment>
<dbReference type="EMBL" id="CAAALY010257975">
    <property type="protein sequence ID" value="VEL38454.1"/>
    <property type="molecule type" value="Genomic_DNA"/>
</dbReference>
<dbReference type="Proteomes" id="UP000784294">
    <property type="component" value="Unassembled WGS sequence"/>
</dbReference>
<dbReference type="SUPFAM" id="SSF57196">
    <property type="entry name" value="EGF/Laminin"/>
    <property type="match status" value="1"/>
</dbReference>
<dbReference type="Gene3D" id="2.10.25.10">
    <property type="entry name" value="Laminin"/>
    <property type="match status" value="1"/>
</dbReference>
<organism evidence="3 4">
    <name type="scientific">Protopolystoma xenopodis</name>
    <dbReference type="NCBI Taxonomy" id="117903"/>
    <lineage>
        <taxon>Eukaryota</taxon>
        <taxon>Metazoa</taxon>
        <taxon>Spiralia</taxon>
        <taxon>Lophotrochozoa</taxon>
        <taxon>Platyhelminthes</taxon>
        <taxon>Monogenea</taxon>
        <taxon>Polyopisthocotylea</taxon>
        <taxon>Polystomatidea</taxon>
        <taxon>Polystomatidae</taxon>
        <taxon>Protopolystoma</taxon>
    </lineage>
</organism>
<gene>
    <name evidence="3" type="ORF">PXEA_LOCUS31894</name>
</gene>
<keyword evidence="1" id="KW-0245">EGF-like domain</keyword>
<evidence type="ECO:0000313" key="3">
    <source>
        <dbReference type="EMBL" id="VEL38454.1"/>
    </source>
</evidence>
<proteinExistence type="predicted"/>
<dbReference type="InterPro" id="IPR000742">
    <property type="entry name" value="EGF"/>
</dbReference>
<evidence type="ECO:0000259" key="2">
    <source>
        <dbReference type="PROSITE" id="PS50026"/>
    </source>
</evidence>
<evidence type="ECO:0000313" key="4">
    <source>
        <dbReference type="Proteomes" id="UP000784294"/>
    </source>
</evidence>
<reference evidence="3" key="1">
    <citation type="submission" date="2018-11" db="EMBL/GenBank/DDBJ databases">
        <authorList>
            <consortium name="Pathogen Informatics"/>
        </authorList>
    </citation>
    <scope>NUCLEOTIDE SEQUENCE</scope>
</reference>
<protein>
    <recommendedName>
        <fullName evidence="2">EGF-like domain-containing protein</fullName>
    </recommendedName>
</protein>
<feature type="domain" description="EGF-like" evidence="2">
    <location>
        <begin position="82"/>
        <end position="119"/>
    </location>
</feature>
<keyword evidence="4" id="KW-1185">Reference proteome</keyword>
<name>A0A448XJX9_9PLAT</name>
<dbReference type="PROSITE" id="PS50026">
    <property type="entry name" value="EGF_3"/>
    <property type="match status" value="1"/>
</dbReference>
<sequence>MAIVTDDADYDAGETFDNVPRLRFNFGNDHADNGLRTRYLLDDGSELRVGAPLLDSSKGTYSPYGEVIVVVTPNFNLVPPKPQPICLPSYCMYGGRCYAEDYQLKCDCRSTGYWGARCERRESGQSGLSKLE</sequence>
<comment type="caution">
    <text evidence="3">The sequence shown here is derived from an EMBL/GenBank/DDBJ whole genome shotgun (WGS) entry which is preliminary data.</text>
</comment>
<dbReference type="OrthoDB" id="10642768at2759"/>